<organism evidence="2 3">
    <name type="scientific">Mycena chlorophos</name>
    <name type="common">Agaric fungus</name>
    <name type="synonym">Agaricus chlorophos</name>
    <dbReference type="NCBI Taxonomy" id="658473"/>
    <lineage>
        <taxon>Eukaryota</taxon>
        <taxon>Fungi</taxon>
        <taxon>Dikarya</taxon>
        <taxon>Basidiomycota</taxon>
        <taxon>Agaricomycotina</taxon>
        <taxon>Agaricomycetes</taxon>
        <taxon>Agaricomycetidae</taxon>
        <taxon>Agaricales</taxon>
        <taxon>Marasmiineae</taxon>
        <taxon>Mycenaceae</taxon>
        <taxon>Mycena</taxon>
    </lineage>
</organism>
<protein>
    <submittedName>
        <fullName evidence="2">Uncharacterized protein</fullName>
    </submittedName>
</protein>
<keyword evidence="3" id="KW-1185">Reference proteome</keyword>
<evidence type="ECO:0000256" key="1">
    <source>
        <dbReference type="SAM" id="MobiDB-lite"/>
    </source>
</evidence>
<accession>A0ABQ0LVY4</accession>
<feature type="non-terminal residue" evidence="2">
    <location>
        <position position="1"/>
    </location>
</feature>
<reference evidence="2" key="1">
    <citation type="submission" date="2014-09" db="EMBL/GenBank/DDBJ databases">
        <title>Genome sequence of the luminous mushroom Mycena chlorophos for searching fungal bioluminescence genes.</title>
        <authorList>
            <person name="Tanaka Y."/>
            <person name="Kasuga D."/>
            <person name="Oba Y."/>
            <person name="Hase S."/>
            <person name="Sato K."/>
            <person name="Oba Y."/>
            <person name="Sakakibara Y."/>
        </authorList>
    </citation>
    <scope>NUCLEOTIDE SEQUENCE</scope>
</reference>
<evidence type="ECO:0000313" key="3">
    <source>
        <dbReference type="Proteomes" id="UP000815677"/>
    </source>
</evidence>
<dbReference type="Proteomes" id="UP000815677">
    <property type="component" value="Unassembled WGS sequence"/>
</dbReference>
<sequence length="168" mass="17926">FGAASGVERNGPFVFRTSSKGHRPPNLHPPRYDCPRRMIPLPFCDVPPLTNCERDESLRNAPVLVHSFTRGHQRVEERLERVVLAAPNPDVSNPDAGSFVVVREVLVRGGHEECGAVFGRGEGAVDFAGGFGAGGHCVARVCGGRWAGLGCRDECGVGLGAARREAQA</sequence>
<feature type="region of interest" description="Disordered" evidence="1">
    <location>
        <begin position="1"/>
        <end position="29"/>
    </location>
</feature>
<gene>
    <name evidence="2" type="ORF">MCHLO_11938</name>
</gene>
<evidence type="ECO:0000313" key="2">
    <source>
        <dbReference type="EMBL" id="GAT55137.1"/>
    </source>
</evidence>
<proteinExistence type="predicted"/>
<name>A0ABQ0LVY4_MYCCL</name>
<dbReference type="EMBL" id="DF848919">
    <property type="protein sequence ID" value="GAT55137.1"/>
    <property type="molecule type" value="Genomic_DNA"/>
</dbReference>